<protein>
    <submittedName>
        <fullName evidence="1">Uncharacterized protein</fullName>
    </submittedName>
</protein>
<name>A0A2P4X847_9STRA</name>
<sequence>MPKVNDHKRFLCEVAAVLAITTLEEEDKQDIKNEKQLLFSKVKVISEVLLLVQAPCCLVSRERVG</sequence>
<evidence type="ECO:0000313" key="2">
    <source>
        <dbReference type="Proteomes" id="UP000237271"/>
    </source>
</evidence>
<comment type="caution">
    <text evidence="1">The sequence shown here is derived from an EMBL/GenBank/DDBJ whole genome shotgun (WGS) entry which is preliminary data.</text>
</comment>
<gene>
    <name evidence="1" type="ORF">PHPALM_29243</name>
</gene>
<dbReference type="AlphaFoldDB" id="A0A2P4X847"/>
<proteinExistence type="predicted"/>
<organism evidence="1 2">
    <name type="scientific">Phytophthora palmivora</name>
    <dbReference type="NCBI Taxonomy" id="4796"/>
    <lineage>
        <taxon>Eukaryota</taxon>
        <taxon>Sar</taxon>
        <taxon>Stramenopiles</taxon>
        <taxon>Oomycota</taxon>
        <taxon>Peronosporomycetes</taxon>
        <taxon>Peronosporales</taxon>
        <taxon>Peronosporaceae</taxon>
        <taxon>Phytophthora</taxon>
    </lineage>
</organism>
<dbReference type="Proteomes" id="UP000237271">
    <property type="component" value="Unassembled WGS sequence"/>
</dbReference>
<keyword evidence="2" id="KW-1185">Reference proteome</keyword>
<dbReference type="EMBL" id="NCKW01015830">
    <property type="protein sequence ID" value="POM61709.1"/>
    <property type="molecule type" value="Genomic_DNA"/>
</dbReference>
<reference evidence="1 2" key="1">
    <citation type="journal article" date="2017" name="Genome Biol. Evol.">
        <title>Phytophthora megakarya and P. palmivora, closely related causal agents of cacao black pod rot, underwent increases in genome sizes and gene numbers by different mechanisms.</title>
        <authorList>
            <person name="Ali S.S."/>
            <person name="Shao J."/>
            <person name="Lary D.J."/>
            <person name="Kronmiller B."/>
            <person name="Shen D."/>
            <person name="Strem M.D."/>
            <person name="Amoako-Attah I."/>
            <person name="Akrofi A.Y."/>
            <person name="Begoude B.A."/>
            <person name="Ten Hoopen G.M."/>
            <person name="Coulibaly K."/>
            <person name="Kebe B.I."/>
            <person name="Melnick R.L."/>
            <person name="Guiltinan M.J."/>
            <person name="Tyler B.M."/>
            <person name="Meinhardt L.W."/>
            <person name="Bailey B.A."/>
        </authorList>
    </citation>
    <scope>NUCLEOTIDE SEQUENCE [LARGE SCALE GENOMIC DNA]</scope>
    <source>
        <strain evidence="2">sbr112.9</strain>
    </source>
</reference>
<evidence type="ECO:0000313" key="1">
    <source>
        <dbReference type="EMBL" id="POM61709.1"/>
    </source>
</evidence>
<accession>A0A2P4X847</accession>